<dbReference type="Pfam" id="PF00072">
    <property type="entry name" value="Response_reg"/>
    <property type="match status" value="1"/>
</dbReference>
<dbReference type="Gene3D" id="3.40.50.2300">
    <property type="match status" value="1"/>
</dbReference>
<name>A0A1P8JXN0_9BURK</name>
<dbReference type="RefSeq" id="WP_076200391.1">
    <property type="nucleotide sequence ID" value="NZ_CP019236.1"/>
</dbReference>
<organism evidence="4 5">
    <name type="scientific">Rhodoferax koreensis</name>
    <dbReference type="NCBI Taxonomy" id="1842727"/>
    <lineage>
        <taxon>Bacteria</taxon>
        <taxon>Pseudomonadati</taxon>
        <taxon>Pseudomonadota</taxon>
        <taxon>Betaproteobacteria</taxon>
        <taxon>Burkholderiales</taxon>
        <taxon>Comamonadaceae</taxon>
        <taxon>Rhodoferax</taxon>
    </lineage>
</organism>
<dbReference type="InterPro" id="IPR011006">
    <property type="entry name" value="CheY-like_superfamily"/>
</dbReference>
<proteinExistence type="predicted"/>
<dbReference type="EMBL" id="CP019236">
    <property type="protein sequence ID" value="APW38512.1"/>
    <property type="molecule type" value="Genomic_DNA"/>
</dbReference>
<keyword evidence="5" id="KW-1185">Reference proteome</keyword>
<dbReference type="Proteomes" id="UP000186609">
    <property type="component" value="Chromosome"/>
</dbReference>
<dbReference type="STRING" id="1842727.RD110_15965"/>
<evidence type="ECO:0000313" key="5">
    <source>
        <dbReference type="Proteomes" id="UP000186609"/>
    </source>
</evidence>
<dbReference type="InterPro" id="IPR050595">
    <property type="entry name" value="Bact_response_regulator"/>
</dbReference>
<accession>A0A1P8JXN0</accession>
<evidence type="ECO:0000259" key="3">
    <source>
        <dbReference type="PROSITE" id="PS50110"/>
    </source>
</evidence>
<dbReference type="CDD" id="cd00156">
    <property type="entry name" value="REC"/>
    <property type="match status" value="1"/>
</dbReference>
<keyword evidence="1 2" id="KW-0597">Phosphoprotein</keyword>
<dbReference type="PANTHER" id="PTHR44591:SF3">
    <property type="entry name" value="RESPONSE REGULATORY DOMAIN-CONTAINING PROTEIN"/>
    <property type="match status" value="1"/>
</dbReference>
<protein>
    <recommendedName>
        <fullName evidence="3">Response regulatory domain-containing protein</fullName>
    </recommendedName>
</protein>
<dbReference type="KEGG" id="rhy:RD110_15965"/>
<sequence>MPSTTILVEDSSRIREVLVPSMEELGDMRVIAVAESASEAIVTLARHDAVWQVAVVDLFLREGSGLDVLRAVQHRQAWQRVVVLTNYATAEIRQRCLALGADAVFDKSTELDAFFALCQSYGSA</sequence>
<dbReference type="SMART" id="SM00448">
    <property type="entry name" value="REC"/>
    <property type="match status" value="1"/>
</dbReference>
<evidence type="ECO:0000313" key="4">
    <source>
        <dbReference type="EMBL" id="APW38512.1"/>
    </source>
</evidence>
<dbReference type="InterPro" id="IPR001789">
    <property type="entry name" value="Sig_transdc_resp-reg_receiver"/>
</dbReference>
<dbReference type="GO" id="GO:0000160">
    <property type="term" value="P:phosphorelay signal transduction system"/>
    <property type="evidence" value="ECO:0007669"/>
    <property type="project" value="InterPro"/>
</dbReference>
<dbReference type="SUPFAM" id="SSF52172">
    <property type="entry name" value="CheY-like"/>
    <property type="match status" value="1"/>
</dbReference>
<dbReference type="OrthoDB" id="8859027at2"/>
<dbReference type="PANTHER" id="PTHR44591">
    <property type="entry name" value="STRESS RESPONSE REGULATOR PROTEIN 1"/>
    <property type="match status" value="1"/>
</dbReference>
<gene>
    <name evidence="4" type="ORF">RD110_15965</name>
</gene>
<reference evidence="4 5" key="1">
    <citation type="submission" date="2017-01" db="EMBL/GenBank/DDBJ databases">
        <authorList>
            <person name="Mah S.A."/>
            <person name="Swanson W.J."/>
            <person name="Moy G.W."/>
            <person name="Vacquier V.D."/>
        </authorList>
    </citation>
    <scope>NUCLEOTIDE SEQUENCE [LARGE SCALE GENOMIC DNA]</scope>
    <source>
        <strain evidence="4 5">DCY110</strain>
    </source>
</reference>
<feature type="domain" description="Response regulatory" evidence="3">
    <location>
        <begin position="4"/>
        <end position="122"/>
    </location>
</feature>
<dbReference type="AlphaFoldDB" id="A0A1P8JXN0"/>
<evidence type="ECO:0000256" key="2">
    <source>
        <dbReference type="PROSITE-ProRule" id="PRU00169"/>
    </source>
</evidence>
<dbReference type="PROSITE" id="PS50110">
    <property type="entry name" value="RESPONSE_REGULATORY"/>
    <property type="match status" value="1"/>
</dbReference>
<evidence type="ECO:0000256" key="1">
    <source>
        <dbReference type="ARBA" id="ARBA00022553"/>
    </source>
</evidence>
<feature type="modified residue" description="4-aspartylphosphate" evidence="2">
    <location>
        <position position="57"/>
    </location>
</feature>